<dbReference type="NCBIfam" id="TIGR00290">
    <property type="entry name" value="MJ0570_dom"/>
    <property type="match status" value="1"/>
</dbReference>
<name>B4R382_DROSI</name>
<gene>
    <name evidence="11" type="primary">Dsim\GD15968</name>
    <name evidence="11" type="ORF">Dsim_GD15968</name>
</gene>
<dbReference type="SUPFAM" id="SSF52402">
    <property type="entry name" value="Adenine nucleotide alpha hydrolases-like"/>
    <property type="match status" value="1"/>
</dbReference>
<dbReference type="GO" id="GO:0017183">
    <property type="term" value="P:protein histidyl modification to diphthamide"/>
    <property type="evidence" value="ECO:0007669"/>
    <property type="project" value="UniProtKB-UniPathway"/>
</dbReference>
<reference evidence="11 12" key="1">
    <citation type="journal article" date="2007" name="Nature">
        <title>Evolution of genes and genomes on the Drosophila phylogeny.</title>
        <authorList>
            <consortium name="Drosophila 12 Genomes Consortium"/>
            <person name="Clark A.G."/>
            <person name="Eisen M.B."/>
            <person name="Smith D.R."/>
            <person name="Bergman C.M."/>
            <person name="Oliver B."/>
            <person name="Markow T.A."/>
            <person name="Kaufman T.C."/>
            <person name="Kellis M."/>
            <person name="Gelbart W."/>
            <person name="Iyer V.N."/>
            <person name="Pollard D.A."/>
            <person name="Sackton T.B."/>
            <person name="Larracuente A.M."/>
            <person name="Singh N.D."/>
            <person name="Abad J.P."/>
            <person name="Abt D.N."/>
            <person name="Adryan B."/>
            <person name="Aguade M."/>
            <person name="Akashi H."/>
            <person name="Anderson W.W."/>
            <person name="Aquadro C.F."/>
            <person name="Ardell D.H."/>
            <person name="Arguello R."/>
            <person name="Artieri C.G."/>
            <person name="Barbash D.A."/>
            <person name="Barker D."/>
            <person name="Barsanti P."/>
            <person name="Batterham P."/>
            <person name="Batzoglou S."/>
            <person name="Begun D."/>
            <person name="Bhutkar A."/>
            <person name="Blanco E."/>
            <person name="Bosak S.A."/>
            <person name="Bradley R.K."/>
            <person name="Brand A.D."/>
            <person name="Brent M.R."/>
            <person name="Brooks A.N."/>
            <person name="Brown R.H."/>
            <person name="Butlin R.K."/>
            <person name="Caggese C."/>
            <person name="Calvi B.R."/>
            <person name="Bernardo de Carvalho A."/>
            <person name="Caspi A."/>
            <person name="Castrezana S."/>
            <person name="Celniker S.E."/>
            <person name="Chang J.L."/>
            <person name="Chapple C."/>
            <person name="Chatterji S."/>
            <person name="Chinwalla A."/>
            <person name="Civetta A."/>
            <person name="Clifton S.W."/>
            <person name="Comeron J.M."/>
            <person name="Costello J.C."/>
            <person name="Coyne J.A."/>
            <person name="Daub J."/>
            <person name="David R.G."/>
            <person name="Delcher A.L."/>
            <person name="Delehaunty K."/>
            <person name="Do C.B."/>
            <person name="Ebling H."/>
            <person name="Edwards K."/>
            <person name="Eickbush T."/>
            <person name="Evans J.D."/>
            <person name="Filipski A."/>
            <person name="Findeiss S."/>
            <person name="Freyhult E."/>
            <person name="Fulton L."/>
            <person name="Fulton R."/>
            <person name="Garcia A.C."/>
            <person name="Gardiner A."/>
            <person name="Garfield D.A."/>
            <person name="Garvin B.E."/>
            <person name="Gibson G."/>
            <person name="Gilbert D."/>
            <person name="Gnerre S."/>
            <person name="Godfrey J."/>
            <person name="Good R."/>
            <person name="Gotea V."/>
            <person name="Gravely B."/>
            <person name="Greenberg A.J."/>
            <person name="Griffiths-Jones S."/>
            <person name="Gross S."/>
            <person name="Guigo R."/>
            <person name="Gustafson E.A."/>
            <person name="Haerty W."/>
            <person name="Hahn M.W."/>
            <person name="Halligan D.L."/>
            <person name="Halpern A.L."/>
            <person name="Halter G.M."/>
            <person name="Han M.V."/>
            <person name="Heger A."/>
            <person name="Hillier L."/>
            <person name="Hinrichs A.S."/>
            <person name="Holmes I."/>
            <person name="Hoskins R.A."/>
            <person name="Hubisz M.J."/>
            <person name="Hultmark D."/>
            <person name="Huntley M.A."/>
            <person name="Jaffe D.B."/>
            <person name="Jagadeeshan S."/>
            <person name="Jeck W.R."/>
            <person name="Johnson J."/>
            <person name="Jones C.D."/>
            <person name="Jordan W.C."/>
            <person name="Karpen G.H."/>
            <person name="Kataoka E."/>
            <person name="Keightley P.D."/>
            <person name="Kheradpour P."/>
            <person name="Kirkness E.F."/>
            <person name="Koerich L.B."/>
            <person name="Kristiansen K."/>
            <person name="Kudrna D."/>
            <person name="Kulathinal R.J."/>
            <person name="Kumar S."/>
            <person name="Kwok R."/>
            <person name="Lander E."/>
            <person name="Langley C.H."/>
            <person name="Lapoint R."/>
            <person name="Lazzaro B.P."/>
            <person name="Lee S.J."/>
            <person name="Levesque L."/>
            <person name="Li R."/>
            <person name="Lin C.F."/>
            <person name="Lin M.F."/>
            <person name="Lindblad-Toh K."/>
            <person name="Llopart A."/>
            <person name="Long M."/>
            <person name="Low L."/>
            <person name="Lozovsky E."/>
            <person name="Lu J."/>
            <person name="Luo M."/>
            <person name="Machado C.A."/>
            <person name="Makalowski W."/>
            <person name="Marzo M."/>
            <person name="Matsuda M."/>
            <person name="Matzkin L."/>
            <person name="McAllister B."/>
            <person name="McBride C.S."/>
            <person name="McKernan B."/>
            <person name="McKernan K."/>
            <person name="Mendez-Lago M."/>
            <person name="Minx P."/>
            <person name="Mollenhauer M.U."/>
            <person name="Montooth K."/>
            <person name="Mount S.M."/>
            <person name="Mu X."/>
            <person name="Myers E."/>
            <person name="Negre B."/>
            <person name="Newfeld S."/>
            <person name="Nielsen R."/>
            <person name="Noor M.A."/>
            <person name="O'Grady P."/>
            <person name="Pachter L."/>
            <person name="Papaceit M."/>
            <person name="Parisi M.J."/>
            <person name="Parisi M."/>
            <person name="Parts L."/>
            <person name="Pedersen J.S."/>
            <person name="Pesole G."/>
            <person name="Phillippy A.M."/>
            <person name="Ponting C.P."/>
            <person name="Pop M."/>
            <person name="Porcelli D."/>
            <person name="Powell J.R."/>
            <person name="Prohaska S."/>
            <person name="Pruitt K."/>
            <person name="Puig M."/>
            <person name="Quesneville H."/>
            <person name="Ram K.R."/>
            <person name="Rand D."/>
            <person name="Rasmussen M.D."/>
            <person name="Reed L.K."/>
            <person name="Reenan R."/>
            <person name="Reily A."/>
            <person name="Remington K.A."/>
            <person name="Rieger T.T."/>
            <person name="Ritchie M.G."/>
            <person name="Robin C."/>
            <person name="Rogers Y.H."/>
            <person name="Rohde C."/>
            <person name="Rozas J."/>
            <person name="Rubenfield M.J."/>
            <person name="Ruiz A."/>
            <person name="Russo S."/>
            <person name="Salzberg S.L."/>
            <person name="Sanchez-Gracia A."/>
            <person name="Saranga D.J."/>
            <person name="Sato H."/>
            <person name="Schaeffer S.W."/>
            <person name="Schatz M.C."/>
            <person name="Schlenke T."/>
            <person name="Schwartz R."/>
            <person name="Segarra C."/>
            <person name="Singh R.S."/>
            <person name="Sirot L."/>
            <person name="Sirota M."/>
            <person name="Sisneros N.B."/>
            <person name="Smith C.D."/>
            <person name="Smith T.F."/>
            <person name="Spieth J."/>
            <person name="Stage D.E."/>
            <person name="Stark A."/>
            <person name="Stephan W."/>
            <person name="Strausberg R.L."/>
            <person name="Strempel S."/>
            <person name="Sturgill D."/>
            <person name="Sutton G."/>
            <person name="Sutton G.G."/>
            <person name="Tao W."/>
            <person name="Teichmann S."/>
            <person name="Tobari Y.N."/>
            <person name="Tomimura Y."/>
            <person name="Tsolas J.M."/>
            <person name="Valente V.L."/>
            <person name="Venter E."/>
            <person name="Venter J.C."/>
            <person name="Vicario S."/>
            <person name="Vieira F.G."/>
            <person name="Vilella A.J."/>
            <person name="Villasante A."/>
            <person name="Walenz B."/>
            <person name="Wang J."/>
            <person name="Wasserman M."/>
            <person name="Watts T."/>
            <person name="Wilson D."/>
            <person name="Wilson R.K."/>
            <person name="Wing R.A."/>
            <person name="Wolfner M.F."/>
            <person name="Wong A."/>
            <person name="Wong G.K."/>
            <person name="Wu C.I."/>
            <person name="Wu G."/>
            <person name="Yamamoto D."/>
            <person name="Yang H.P."/>
            <person name="Yang S.P."/>
            <person name="Yorke J.A."/>
            <person name="Yoshida K."/>
            <person name="Zdobnov E."/>
            <person name="Zhang P."/>
            <person name="Zhang Y."/>
            <person name="Zimin A.V."/>
            <person name="Baldwin J."/>
            <person name="Abdouelleil A."/>
            <person name="Abdulkadir J."/>
            <person name="Abebe A."/>
            <person name="Abera B."/>
            <person name="Abreu J."/>
            <person name="Acer S.C."/>
            <person name="Aftuck L."/>
            <person name="Alexander A."/>
            <person name="An P."/>
            <person name="Anderson E."/>
            <person name="Anderson S."/>
            <person name="Arachi H."/>
            <person name="Azer M."/>
            <person name="Bachantsang P."/>
            <person name="Barry A."/>
            <person name="Bayul T."/>
            <person name="Berlin A."/>
            <person name="Bessette D."/>
            <person name="Bloom T."/>
            <person name="Blye J."/>
            <person name="Boguslavskiy L."/>
            <person name="Bonnet C."/>
            <person name="Boukhgalter B."/>
            <person name="Bourzgui I."/>
            <person name="Brown A."/>
            <person name="Cahill P."/>
            <person name="Channer S."/>
            <person name="Cheshatsang Y."/>
            <person name="Chuda L."/>
            <person name="Citroen M."/>
            <person name="Collymore A."/>
            <person name="Cooke P."/>
            <person name="Costello M."/>
            <person name="D'Aco K."/>
            <person name="Daza R."/>
            <person name="De Haan G."/>
            <person name="DeGray S."/>
            <person name="DeMaso C."/>
            <person name="Dhargay N."/>
            <person name="Dooley K."/>
            <person name="Dooley E."/>
            <person name="Doricent M."/>
            <person name="Dorje P."/>
            <person name="Dorjee K."/>
            <person name="Dupes A."/>
            <person name="Elong R."/>
            <person name="Falk J."/>
            <person name="Farina A."/>
            <person name="Faro S."/>
            <person name="Ferguson D."/>
            <person name="Fisher S."/>
            <person name="Foley C.D."/>
            <person name="Franke A."/>
            <person name="Friedrich D."/>
            <person name="Gadbois L."/>
            <person name="Gearin G."/>
            <person name="Gearin C.R."/>
            <person name="Giannoukos G."/>
            <person name="Goode T."/>
            <person name="Graham J."/>
            <person name="Grandbois E."/>
            <person name="Grewal S."/>
            <person name="Gyaltsen K."/>
            <person name="Hafez N."/>
            <person name="Hagos B."/>
            <person name="Hall J."/>
            <person name="Henson C."/>
            <person name="Hollinger A."/>
            <person name="Honan T."/>
            <person name="Huard M.D."/>
            <person name="Hughes L."/>
            <person name="Hurhula B."/>
            <person name="Husby M.E."/>
            <person name="Kamat A."/>
            <person name="Kanga B."/>
            <person name="Kashin S."/>
            <person name="Khazanovich D."/>
            <person name="Kisner P."/>
            <person name="Lance K."/>
            <person name="Lara M."/>
            <person name="Lee W."/>
            <person name="Lennon N."/>
            <person name="Letendre F."/>
            <person name="LeVine R."/>
            <person name="Lipovsky A."/>
            <person name="Liu X."/>
            <person name="Liu J."/>
            <person name="Liu S."/>
            <person name="Lokyitsang T."/>
            <person name="Lokyitsang Y."/>
            <person name="Lubonja R."/>
            <person name="Lui A."/>
            <person name="MacDonald P."/>
            <person name="Magnisalis V."/>
            <person name="Maru K."/>
            <person name="Matthews C."/>
            <person name="McCusker W."/>
            <person name="McDonough S."/>
            <person name="Mehta T."/>
            <person name="Meldrim J."/>
            <person name="Meneus L."/>
            <person name="Mihai O."/>
            <person name="Mihalev A."/>
            <person name="Mihova T."/>
            <person name="Mittelman R."/>
            <person name="Mlenga V."/>
            <person name="Montmayeur A."/>
            <person name="Mulrain L."/>
            <person name="Navidi A."/>
            <person name="Naylor J."/>
            <person name="Negash T."/>
            <person name="Nguyen T."/>
            <person name="Nguyen N."/>
            <person name="Nicol R."/>
            <person name="Norbu C."/>
            <person name="Norbu N."/>
            <person name="Novod N."/>
            <person name="O'Neill B."/>
            <person name="Osman S."/>
            <person name="Markiewicz E."/>
            <person name="Oyono O.L."/>
            <person name="Patti C."/>
            <person name="Phunkhang P."/>
            <person name="Pierre F."/>
            <person name="Priest M."/>
            <person name="Raghuraman S."/>
            <person name="Rege F."/>
            <person name="Reyes R."/>
            <person name="Rise C."/>
            <person name="Rogov P."/>
            <person name="Ross K."/>
            <person name="Ryan E."/>
            <person name="Settipalli S."/>
            <person name="Shea T."/>
            <person name="Sherpa N."/>
            <person name="Shi L."/>
            <person name="Shih D."/>
            <person name="Sparrow T."/>
            <person name="Spaulding J."/>
            <person name="Stalker J."/>
            <person name="Stange-Thomann N."/>
            <person name="Stavropoulos S."/>
            <person name="Stone C."/>
            <person name="Strader C."/>
            <person name="Tesfaye S."/>
            <person name="Thomson T."/>
            <person name="Thoulutsang Y."/>
            <person name="Thoulutsang D."/>
            <person name="Topham K."/>
            <person name="Topping I."/>
            <person name="Tsamla T."/>
            <person name="Vassiliev H."/>
            <person name="Vo A."/>
            <person name="Wangchuk T."/>
            <person name="Wangdi T."/>
            <person name="Weiand M."/>
            <person name="Wilkinson J."/>
            <person name="Wilson A."/>
            <person name="Yadav S."/>
            <person name="Young G."/>
            <person name="Yu Q."/>
            <person name="Zembek L."/>
            <person name="Zhong D."/>
            <person name="Zimmer A."/>
            <person name="Zwirko Z."/>
            <person name="Jaffe D.B."/>
            <person name="Alvarez P."/>
            <person name="Brockman W."/>
            <person name="Butler J."/>
            <person name="Chin C."/>
            <person name="Gnerre S."/>
            <person name="Grabherr M."/>
            <person name="Kleber M."/>
            <person name="Mauceli E."/>
            <person name="MacCallum I."/>
        </authorList>
    </citation>
    <scope>NUCLEOTIDE SEQUENCE [LARGE SCALE GENOMIC DNA]</scope>
    <source>
        <strain evidence="12">white501</strain>
    </source>
</reference>
<dbReference type="InterPro" id="IPR030662">
    <property type="entry name" value="DPH6/MJ0570"/>
</dbReference>
<protein>
    <recommendedName>
        <fullName evidence="4">Diphthine--ammonia ligase</fullName>
        <ecNumber evidence="3">6.3.1.14</ecNumber>
    </recommendedName>
    <alternativeName>
        <fullName evidence="6">ATP-binding domain-containing protein 4</fullName>
    </alternativeName>
    <alternativeName>
        <fullName evidence="5">Diphthamide synthase</fullName>
    </alternativeName>
    <alternativeName>
        <fullName evidence="7">Diphthamide synthetase</fullName>
    </alternativeName>
    <alternativeName>
        <fullName evidence="8">Protein DPH6 homolog</fullName>
    </alternativeName>
</protein>
<evidence type="ECO:0000256" key="3">
    <source>
        <dbReference type="ARBA" id="ARBA00012089"/>
    </source>
</evidence>
<dbReference type="GO" id="GO:0017178">
    <property type="term" value="F:diphthine-ammonia ligase activity"/>
    <property type="evidence" value="ECO:0007669"/>
    <property type="project" value="UniProtKB-EC"/>
</dbReference>
<comment type="catalytic activity">
    <reaction evidence="9">
        <text>diphthine-[translation elongation factor 2] + NH4(+) + ATP = diphthamide-[translation elongation factor 2] + AMP + diphosphate + H(+)</text>
        <dbReference type="Rhea" id="RHEA:19753"/>
        <dbReference type="Rhea" id="RHEA-COMP:10172"/>
        <dbReference type="Rhea" id="RHEA-COMP:10174"/>
        <dbReference type="ChEBI" id="CHEBI:15378"/>
        <dbReference type="ChEBI" id="CHEBI:16692"/>
        <dbReference type="ChEBI" id="CHEBI:28938"/>
        <dbReference type="ChEBI" id="CHEBI:30616"/>
        <dbReference type="ChEBI" id="CHEBI:33019"/>
        <dbReference type="ChEBI" id="CHEBI:82696"/>
        <dbReference type="ChEBI" id="CHEBI:456215"/>
        <dbReference type="EC" id="6.3.1.14"/>
    </reaction>
</comment>
<dbReference type="STRING" id="7240.B4R382"/>
<evidence type="ECO:0000256" key="9">
    <source>
        <dbReference type="ARBA" id="ARBA00048108"/>
    </source>
</evidence>
<dbReference type="CDD" id="cd01994">
    <property type="entry name" value="AANH_PF0828-like"/>
    <property type="match status" value="1"/>
</dbReference>
<dbReference type="FunFam" id="3.90.1490.10:FF:000002">
    <property type="entry name" value="Diphthine--ammonia ligase"/>
    <property type="match status" value="1"/>
</dbReference>
<dbReference type="PANTHER" id="PTHR12196:SF2">
    <property type="entry name" value="DIPHTHINE--AMMONIA LIGASE"/>
    <property type="match status" value="1"/>
</dbReference>
<sequence length="303" mass="33977">MRVVAMVSGGKDSCYNMMQCVAEGQKIVALANLHPKDRDELDSFMYQTVGHMGIEILASAMGLPLYRRETKGKSTQTGKQYVPTDDDEVEDLYSLLETCKHELQVDAVAVGAILSDYQRVRVENVCSRLNLISLAYLWRRDQTELLQEMIDCQVHAIIIKVAALGLVPDRHLGKSLREMQPHLLKMRDKYGLNVCGEGGEYETFTLDCPLFRQRIVVEDIQTIISSADPICPVGYINFTKLTLQPKEAAGAASSGGNEVVFVKRSLDYISDLNESTYSDLSDPDFSETELELIEKETRLREIA</sequence>
<evidence type="ECO:0000259" key="10">
    <source>
        <dbReference type="Pfam" id="PF01902"/>
    </source>
</evidence>
<evidence type="ECO:0000256" key="6">
    <source>
        <dbReference type="ARBA" id="ARBA00031202"/>
    </source>
</evidence>
<comment type="similarity">
    <text evidence="2">Belongs to the Diphthine--ammonia ligase family.</text>
</comment>
<dbReference type="Proteomes" id="UP000000304">
    <property type="component" value="Chromosome X"/>
</dbReference>
<keyword evidence="12" id="KW-1185">Reference proteome</keyword>
<dbReference type="InterPro" id="IPR014729">
    <property type="entry name" value="Rossmann-like_a/b/a_fold"/>
</dbReference>
<evidence type="ECO:0000313" key="12">
    <source>
        <dbReference type="Proteomes" id="UP000000304"/>
    </source>
</evidence>
<dbReference type="FunFam" id="3.40.50.620:FF:000069">
    <property type="entry name" value="diphthine--ammonia ligase"/>
    <property type="match status" value="1"/>
</dbReference>
<dbReference type="OrthoDB" id="686384at2759"/>
<evidence type="ECO:0000313" key="11">
    <source>
        <dbReference type="EMBL" id="EDX17684.1"/>
    </source>
</evidence>
<evidence type="ECO:0000256" key="5">
    <source>
        <dbReference type="ARBA" id="ARBA00029814"/>
    </source>
</evidence>
<evidence type="ECO:0000256" key="7">
    <source>
        <dbReference type="ARBA" id="ARBA00031552"/>
    </source>
</evidence>
<comment type="pathway">
    <text evidence="1">Protein modification; peptidyl-diphthamide biosynthesis.</text>
</comment>
<dbReference type="AlphaFoldDB" id="B4R382"/>
<dbReference type="Gene3D" id="3.40.50.620">
    <property type="entry name" value="HUPs"/>
    <property type="match status" value="1"/>
</dbReference>
<feature type="domain" description="Diphthamide synthase" evidence="10">
    <location>
        <begin position="1"/>
        <end position="224"/>
    </location>
</feature>
<dbReference type="InterPro" id="IPR002761">
    <property type="entry name" value="Diphthami_syn_dom"/>
</dbReference>
<dbReference type="OMA" id="NYALYWA"/>
<accession>B4R382</accession>
<dbReference type="SMR" id="B4R382"/>
<dbReference type="EC" id="6.3.1.14" evidence="3"/>
<evidence type="ECO:0000256" key="4">
    <source>
        <dbReference type="ARBA" id="ARBA00018426"/>
    </source>
</evidence>
<dbReference type="HOGENOM" id="CLU_010289_0_0_1"/>
<dbReference type="Gene3D" id="3.90.1490.10">
    <property type="entry name" value="putative n-type atp pyrophosphatase, domain 2"/>
    <property type="match status" value="1"/>
</dbReference>
<evidence type="ECO:0000256" key="8">
    <source>
        <dbReference type="ARBA" id="ARBA00032849"/>
    </source>
</evidence>
<organism evidence="11 12">
    <name type="scientific">Drosophila simulans</name>
    <name type="common">Fruit fly</name>
    <dbReference type="NCBI Taxonomy" id="7240"/>
    <lineage>
        <taxon>Eukaryota</taxon>
        <taxon>Metazoa</taxon>
        <taxon>Ecdysozoa</taxon>
        <taxon>Arthropoda</taxon>
        <taxon>Hexapoda</taxon>
        <taxon>Insecta</taxon>
        <taxon>Pterygota</taxon>
        <taxon>Neoptera</taxon>
        <taxon>Endopterygota</taxon>
        <taxon>Diptera</taxon>
        <taxon>Brachycera</taxon>
        <taxon>Muscomorpha</taxon>
        <taxon>Ephydroidea</taxon>
        <taxon>Drosophilidae</taxon>
        <taxon>Drosophila</taxon>
        <taxon>Sophophora</taxon>
    </lineage>
</organism>
<evidence type="ECO:0000256" key="2">
    <source>
        <dbReference type="ARBA" id="ARBA00008496"/>
    </source>
</evidence>
<evidence type="ECO:0000256" key="1">
    <source>
        <dbReference type="ARBA" id="ARBA00005156"/>
    </source>
</evidence>
<dbReference type="PANTHER" id="PTHR12196">
    <property type="entry name" value="DOMAIN OF UNKNOWN FUNCTION 71 DUF71 -CONTAINING PROTEIN"/>
    <property type="match status" value="1"/>
</dbReference>
<dbReference type="UniPathway" id="UPA00559"/>
<dbReference type="Pfam" id="PF01902">
    <property type="entry name" value="Diphthami_syn_2"/>
    <property type="match status" value="1"/>
</dbReference>
<dbReference type="EMBL" id="CM000366">
    <property type="protein sequence ID" value="EDX17684.1"/>
    <property type="molecule type" value="Genomic_DNA"/>
</dbReference>
<dbReference type="PhylomeDB" id="B4R382"/>
<proteinExistence type="inferred from homology"/>